<gene>
    <name evidence="1" type="ORF">Q8814_14845</name>
</gene>
<evidence type="ECO:0000313" key="2">
    <source>
        <dbReference type="Proteomes" id="UP001331936"/>
    </source>
</evidence>
<protein>
    <submittedName>
        <fullName evidence="1">Uncharacterized protein</fullName>
    </submittedName>
</protein>
<sequence>MFELCTREWSPRPRVRVDAQRMHDYLSTSAMPATAPTVPWAIHLAGTDHRFRLLAFDLDSGRHGADIARSDALRLCGVLDELGVAHLRTASGPTGGQHVWVRLAEPGASADSVRHLAHALRQHYPSLDTAPLTNPATGAVRPPGAPHRHGGYSLPYLDESLPYLDERALTGTLARMSVGTAPEVVQWLLARHPHTELPERPDRARAVRIIDGPAGPRLDRPRRPLTARTRALLTATPSAGTDRSALAHSILLGMATAGHSLADIAAAVDAAPGLVRLRDDRDRGRDDTARQWQRALAAAARFPVTTGDDRDPIDDELDRVDTAVTADPARWARPGGASDERILHALCVLARTARTRTLDIDVRRLAEAAAVHASTVSRRLRVLAGEGWVTRVRAGSGTKASTWELNLPQLGATQGEPAPAVSPGTPLALLEHHTHDVWSNRAGLGGAFARIHWAVLEFGKHVSSAHGRIPLVAFVAAATGYTRGTITRTLDKLHTLGLLPTSPGTSRKSMDRTAHLLGATGTAADRAHRHLVDRELHRWWIEELEWRRRPGKKRGVRPVPRGSLALPIAAPARARYGRFPTGDDGRADYHAARTIVSTALGYFPLPHLTVI</sequence>
<comment type="caution">
    <text evidence="1">The sequence shown here is derived from an EMBL/GenBank/DDBJ whole genome shotgun (WGS) entry which is preliminary data.</text>
</comment>
<dbReference type="SUPFAM" id="SSF46785">
    <property type="entry name" value="Winged helix' DNA-binding domain"/>
    <property type="match status" value="1"/>
</dbReference>
<name>A0ABU7JTM7_9NOCA</name>
<proteinExistence type="predicted"/>
<reference evidence="1 2" key="1">
    <citation type="submission" date="2023-08" db="EMBL/GenBank/DDBJ databases">
        <authorList>
            <person name="Girao M."/>
            <person name="Carvalho M.F."/>
        </authorList>
    </citation>
    <scope>NUCLEOTIDE SEQUENCE [LARGE SCALE GENOMIC DNA]</scope>
    <source>
        <strain evidence="1 2">CC-R104</strain>
    </source>
</reference>
<dbReference type="EMBL" id="JAUZMZ010000080">
    <property type="protein sequence ID" value="MEE2033377.1"/>
    <property type="molecule type" value="Genomic_DNA"/>
</dbReference>
<dbReference type="Gene3D" id="1.10.10.10">
    <property type="entry name" value="Winged helix-like DNA-binding domain superfamily/Winged helix DNA-binding domain"/>
    <property type="match status" value="1"/>
</dbReference>
<keyword evidence="2" id="KW-1185">Reference proteome</keyword>
<organism evidence="1 2">
    <name type="scientific">Rhodococcus chondri</name>
    <dbReference type="NCBI Taxonomy" id="3065941"/>
    <lineage>
        <taxon>Bacteria</taxon>
        <taxon>Bacillati</taxon>
        <taxon>Actinomycetota</taxon>
        <taxon>Actinomycetes</taxon>
        <taxon>Mycobacteriales</taxon>
        <taxon>Nocardiaceae</taxon>
        <taxon>Rhodococcus</taxon>
    </lineage>
</organism>
<accession>A0ABU7JTM7</accession>
<dbReference type="Proteomes" id="UP001331936">
    <property type="component" value="Unassembled WGS sequence"/>
</dbReference>
<evidence type="ECO:0000313" key="1">
    <source>
        <dbReference type="EMBL" id="MEE2033377.1"/>
    </source>
</evidence>
<dbReference type="InterPro" id="IPR036390">
    <property type="entry name" value="WH_DNA-bd_sf"/>
</dbReference>
<dbReference type="RefSeq" id="WP_330152782.1">
    <property type="nucleotide sequence ID" value="NZ_JAUZMZ010000080.1"/>
</dbReference>
<dbReference type="InterPro" id="IPR036388">
    <property type="entry name" value="WH-like_DNA-bd_sf"/>
</dbReference>